<dbReference type="GO" id="GO:0016787">
    <property type="term" value="F:hydrolase activity"/>
    <property type="evidence" value="ECO:0007669"/>
    <property type="project" value="InterPro"/>
</dbReference>
<accession>A0A8H3C562</accession>
<keyword evidence="2" id="KW-0732">Signal</keyword>
<feature type="region of interest" description="Disordered" evidence="1">
    <location>
        <begin position="17"/>
        <end position="36"/>
    </location>
</feature>
<dbReference type="SUPFAM" id="SSF56300">
    <property type="entry name" value="Metallo-dependent phosphatases"/>
    <property type="match status" value="1"/>
</dbReference>
<evidence type="ECO:0000313" key="5">
    <source>
        <dbReference type="EMBL" id="CAE6472173.1"/>
    </source>
</evidence>
<dbReference type="InterPro" id="IPR004843">
    <property type="entry name" value="Calcineurin-like_PHP"/>
</dbReference>
<gene>
    <name evidence="5" type="ORF">RDB_LOCUS177403</name>
</gene>
<evidence type="ECO:0000313" key="6">
    <source>
        <dbReference type="Proteomes" id="UP000663846"/>
    </source>
</evidence>
<dbReference type="PANTHER" id="PTHR11575:SF22">
    <property type="entry name" value="ADL392WP"/>
    <property type="match status" value="1"/>
</dbReference>
<dbReference type="Proteomes" id="UP000663846">
    <property type="component" value="Unassembled WGS sequence"/>
</dbReference>
<feature type="signal peptide" evidence="2">
    <location>
        <begin position="1"/>
        <end position="17"/>
    </location>
</feature>
<feature type="domain" description="Putative 5'-nucleotidase C-terminal" evidence="4">
    <location>
        <begin position="403"/>
        <end position="562"/>
    </location>
</feature>
<evidence type="ECO:0000256" key="1">
    <source>
        <dbReference type="SAM" id="MobiDB-lite"/>
    </source>
</evidence>
<reference evidence="5" key="1">
    <citation type="submission" date="2021-01" db="EMBL/GenBank/DDBJ databases">
        <authorList>
            <person name="Kaushik A."/>
        </authorList>
    </citation>
    <scope>NUCLEOTIDE SEQUENCE</scope>
    <source>
        <strain evidence="5">AG1-1C</strain>
    </source>
</reference>
<dbReference type="SUPFAM" id="SSF55816">
    <property type="entry name" value="5'-nucleotidase (syn. UDP-sugar hydrolase), C-terminal domain"/>
    <property type="match status" value="1"/>
</dbReference>
<comment type="caution">
    <text evidence="5">The sequence shown here is derived from an EMBL/GenBank/DDBJ whole genome shotgun (WGS) entry which is preliminary data.</text>
</comment>
<organism evidence="5 6">
    <name type="scientific">Rhizoctonia solani</name>
    <dbReference type="NCBI Taxonomy" id="456999"/>
    <lineage>
        <taxon>Eukaryota</taxon>
        <taxon>Fungi</taxon>
        <taxon>Dikarya</taxon>
        <taxon>Basidiomycota</taxon>
        <taxon>Agaricomycotina</taxon>
        <taxon>Agaricomycetes</taxon>
        <taxon>Cantharellales</taxon>
        <taxon>Ceratobasidiaceae</taxon>
        <taxon>Rhizoctonia</taxon>
    </lineage>
</organism>
<dbReference type="Pfam" id="PF21953">
    <property type="entry name" value="NadN_nucleosid_C"/>
    <property type="match status" value="1"/>
</dbReference>
<dbReference type="Gene3D" id="3.60.21.10">
    <property type="match status" value="1"/>
</dbReference>
<feature type="domain" description="Calcineurin-like phosphoesterase" evidence="3">
    <location>
        <begin position="44"/>
        <end position="303"/>
    </location>
</feature>
<evidence type="ECO:0008006" key="7">
    <source>
        <dbReference type="Google" id="ProtNLM"/>
    </source>
</evidence>
<protein>
    <recommendedName>
        <fullName evidence="7">Calcineurin-like phosphoesterase domain-containing protein</fullName>
    </recommendedName>
</protein>
<dbReference type="Pfam" id="PF00149">
    <property type="entry name" value="Metallophos"/>
    <property type="match status" value="1"/>
</dbReference>
<dbReference type="InterPro" id="IPR053828">
    <property type="entry name" value="Nucleosidase_C"/>
</dbReference>
<evidence type="ECO:0000256" key="2">
    <source>
        <dbReference type="SAM" id="SignalP"/>
    </source>
</evidence>
<evidence type="ECO:0000259" key="3">
    <source>
        <dbReference type="Pfam" id="PF00149"/>
    </source>
</evidence>
<proteinExistence type="predicted"/>
<name>A0A8H3C562_9AGAM</name>
<dbReference type="InterPro" id="IPR006179">
    <property type="entry name" value="5_nucleotidase/apyrase"/>
</dbReference>
<dbReference type="InterPro" id="IPR036907">
    <property type="entry name" value="5'-Nucleotdase_C_sf"/>
</dbReference>
<dbReference type="InterPro" id="IPR029052">
    <property type="entry name" value="Metallo-depent_PP-like"/>
</dbReference>
<evidence type="ECO:0000259" key="4">
    <source>
        <dbReference type="Pfam" id="PF21953"/>
    </source>
</evidence>
<dbReference type="PANTHER" id="PTHR11575">
    <property type="entry name" value="5'-NUCLEOTIDASE-RELATED"/>
    <property type="match status" value="1"/>
</dbReference>
<dbReference type="AlphaFoldDB" id="A0A8H3C562"/>
<sequence length="648" mass="73964">MRVFWFGILGATSFTAANPLPQSPSDPRHPIPRPTRPLEWGDVNVLHTTDIHGWISGHSKKVYPEMSWSGNFGDLFSFVKHMRDKANENGQDLLLVDTGDRRIGHGLTDHILDPIEDINGKSVSVLYHDLGYDLVVPGNHDLQNANVVKYAMNDLFNLWGDKYLTSNVQRANGDAMGAHYRRWTTSKGRRMQAFGVVPEKTTVPVEAGLKVIPIKEMIEQEWVGPFPTITNKLSSVHIGTVRLIQFKESIKPDPKDEVKVFVLLGHVDPQPTGPADNISLIYHAIRQKHPLTPILIFTGHTHRRWCRTFSGKGDSVRSMLIQSGQYFDTVGWMSVKLDDNTAPRNLEFSRRYLDNNVETYMYHTDFEREAEFHTEDGKNITNFIRNLEKTESLSEIYGQLESDYFLDRKEWTEEENDKESIFTFYLDAVQASLVDSTKSPNWLFFSNWGMMRGDIYRGPFSKSDLYAISPNASDDNPFLYATVPRRIADQIVKITQQVDKASRRKLVPKSELKTPGALADGSQSYFSLPLPRPVGKTYGWVTKDLCGNNGDDVPHHNIPRVNFDKPKDGLPVYFWRKGYTSELGPEEDVHIIVPNRLGSRTFRKALESLKVESKIQAYREDVKQHDLLERYIKTKFPFKPSPPGKHDA</sequence>
<dbReference type="EMBL" id="CAJMWS010001055">
    <property type="protein sequence ID" value="CAE6472173.1"/>
    <property type="molecule type" value="Genomic_DNA"/>
</dbReference>
<feature type="chain" id="PRO_5034803331" description="Calcineurin-like phosphoesterase domain-containing protein" evidence="2">
    <location>
        <begin position="18"/>
        <end position="648"/>
    </location>
</feature>
<dbReference type="GO" id="GO:0005829">
    <property type="term" value="C:cytosol"/>
    <property type="evidence" value="ECO:0007669"/>
    <property type="project" value="TreeGrafter"/>
</dbReference>
<dbReference type="Gene3D" id="3.90.780.10">
    <property type="entry name" value="5'-Nucleotidase, C-terminal domain"/>
    <property type="match status" value="1"/>
</dbReference>
<dbReference type="GO" id="GO:0009166">
    <property type="term" value="P:nucleotide catabolic process"/>
    <property type="evidence" value="ECO:0007669"/>
    <property type="project" value="InterPro"/>
</dbReference>